<dbReference type="RefSeq" id="WP_013160346.1">
    <property type="nucleotide sequence ID" value="NC_014215.1"/>
</dbReference>
<dbReference type="InterPro" id="IPR010093">
    <property type="entry name" value="SinI_DNA-bd"/>
</dbReference>
<protein>
    <recommendedName>
        <fullName evidence="1">Helix-turn-helix domain-containing protein</fullName>
    </recommendedName>
</protein>
<dbReference type="Pfam" id="PF12728">
    <property type="entry name" value="HTH_17"/>
    <property type="match status" value="1"/>
</dbReference>
<accession>D7GIN2</accession>
<evidence type="ECO:0000313" key="3">
    <source>
        <dbReference type="Proteomes" id="UP000000936"/>
    </source>
</evidence>
<name>D7GIN2_PROFC</name>
<feature type="domain" description="Helix-turn-helix" evidence="1">
    <location>
        <begin position="6"/>
        <end position="54"/>
    </location>
</feature>
<dbReference type="eggNOG" id="ENOG5033DV1">
    <property type="taxonomic scope" value="Bacteria"/>
</dbReference>
<dbReference type="EMBL" id="FN806773">
    <property type="protein sequence ID" value="CBL55954.1"/>
    <property type="molecule type" value="Genomic_DNA"/>
</dbReference>
<dbReference type="GO" id="GO:0003677">
    <property type="term" value="F:DNA binding"/>
    <property type="evidence" value="ECO:0007669"/>
    <property type="project" value="InterPro"/>
</dbReference>
<organism evidence="2 3">
    <name type="scientific">Propionibacterium freudenreichii subsp. shermanii (strain ATCC 9614 / DSM 4902 / CIP 103027 / NCIMB 8099 / CIRM-BIA1)</name>
    <dbReference type="NCBI Taxonomy" id="754252"/>
    <lineage>
        <taxon>Bacteria</taxon>
        <taxon>Bacillati</taxon>
        <taxon>Actinomycetota</taxon>
        <taxon>Actinomycetes</taxon>
        <taxon>Propionibacteriales</taxon>
        <taxon>Propionibacteriaceae</taxon>
        <taxon>Propionibacterium</taxon>
    </lineage>
</organism>
<dbReference type="STRING" id="754252.PFREUD_04190"/>
<dbReference type="Proteomes" id="UP000000936">
    <property type="component" value="Chromosome"/>
</dbReference>
<dbReference type="AlphaFoldDB" id="D7GIN2"/>
<sequence length="62" mass="6939">MNEDKYLSQPQAARHLGVSIATIQRRIADGTLPAYRSGRMVRVKLSDLERMMKRIPTIGAVA</sequence>
<reference evidence="2 3" key="1">
    <citation type="journal article" date="2010" name="PLoS ONE">
        <title>The complete genome of Propionibacterium freudenreichii CIRM-BIA1, a hardy actinobacterium with food and probiotic applications.</title>
        <authorList>
            <person name="Falentin H."/>
            <person name="Deutsch S.M."/>
            <person name="Jan G."/>
            <person name="Loux V."/>
            <person name="Thierry A."/>
            <person name="Parayre S."/>
            <person name="Maillard M.B."/>
            <person name="Dherbecourt J."/>
            <person name="Cousin F.J."/>
            <person name="Jardin J."/>
            <person name="Siguier P."/>
            <person name="Couloux A."/>
            <person name="Barbe V."/>
            <person name="Vacherie B."/>
            <person name="Wincker P."/>
            <person name="Gibrat J.F."/>
            <person name="Gaillardin C."/>
            <person name="Lortal S."/>
        </authorList>
    </citation>
    <scope>NUCLEOTIDE SEQUENCE [LARGE SCALE GENOMIC DNA]</scope>
    <source>
        <strain evidence="3">ATCC 9614 / DSM 4902 / CIP 103027 / NCIMB 8099 / CIRM-BIA1</strain>
    </source>
</reference>
<evidence type="ECO:0000259" key="1">
    <source>
        <dbReference type="Pfam" id="PF12728"/>
    </source>
</evidence>
<gene>
    <name evidence="2" type="ordered locus">PFREUD_04190</name>
</gene>
<evidence type="ECO:0000313" key="2">
    <source>
        <dbReference type="EMBL" id="CBL55954.1"/>
    </source>
</evidence>
<dbReference type="KEGG" id="pfr:PFREUD_04190"/>
<dbReference type="NCBIfam" id="TIGR01764">
    <property type="entry name" value="excise"/>
    <property type="match status" value="1"/>
</dbReference>
<keyword evidence="3" id="KW-1185">Reference proteome</keyword>
<dbReference type="SUPFAM" id="SSF46955">
    <property type="entry name" value="Putative DNA-binding domain"/>
    <property type="match status" value="1"/>
</dbReference>
<proteinExistence type="predicted"/>
<dbReference type="HOGENOM" id="CLU_191453_1_1_11"/>
<dbReference type="InterPro" id="IPR041657">
    <property type="entry name" value="HTH_17"/>
</dbReference>
<dbReference type="InterPro" id="IPR009061">
    <property type="entry name" value="DNA-bd_dom_put_sf"/>
</dbReference>